<name>A0ABR3XLJ2_9PEZI</name>
<dbReference type="InterPro" id="IPR029005">
    <property type="entry name" value="LIM-bd/SEUSS"/>
</dbReference>
<evidence type="ECO:0000256" key="1">
    <source>
        <dbReference type="SAM" id="MobiDB-lite"/>
    </source>
</evidence>
<reference evidence="2 3" key="1">
    <citation type="journal article" date="2024" name="Commun. Biol.">
        <title>Comparative genomic analysis of thermophilic fungi reveals convergent evolutionary adaptations and gene losses.</title>
        <authorList>
            <person name="Steindorff A.S."/>
            <person name="Aguilar-Pontes M.V."/>
            <person name="Robinson A.J."/>
            <person name="Andreopoulos B."/>
            <person name="LaButti K."/>
            <person name="Kuo A."/>
            <person name="Mondo S."/>
            <person name="Riley R."/>
            <person name="Otillar R."/>
            <person name="Haridas S."/>
            <person name="Lipzen A."/>
            <person name="Grimwood J."/>
            <person name="Schmutz J."/>
            <person name="Clum A."/>
            <person name="Reid I.D."/>
            <person name="Moisan M.C."/>
            <person name="Butler G."/>
            <person name="Nguyen T.T.M."/>
            <person name="Dewar K."/>
            <person name="Conant G."/>
            <person name="Drula E."/>
            <person name="Henrissat B."/>
            <person name="Hansel C."/>
            <person name="Singer S."/>
            <person name="Hutchinson M.I."/>
            <person name="de Vries R.P."/>
            <person name="Natvig D.O."/>
            <person name="Powell A.J."/>
            <person name="Tsang A."/>
            <person name="Grigoriev I.V."/>
        </authorList>
    </citation>
    <scope>NUCLEOTIDE SEQUENCE [LARGE SCALE GENOMIC DNA]</scope>
    <source>
        <strain evidence="2 3">ATCC 24622</strain>
    </source>
</reference>
<feature type="compositionally biased region" description="Low complexity" evidence="1">
    <location>
        <begin position="215"/>
        <end position="246"/>
    </location>
</feature>
<feature type="compositionally biased region" description="Basic residues" evidence="1">
    <location>
        <begin position="716"/>
        <end position="725"/>
    </location>
</feature>
<feature type="region of interest" description="Disordered" evidence="1">
    <location>
        <begin position="502"/>
        <end position="537"/>
    </location>
</feature>
<dbReference type="PANTHER" id="PTHR10378">
    <property type="entry name" value="LIM DOMAIN-BINDING PROTEIN"/>
    <property type="match status" value="1"/>
</dbReference>
<organism evidence="2 3">
    <name type="scientific">Phialemonium thermophilum</name>
    <dbReference type="NCBI Taxonomy" id="223376"/>
    <lineage>
        <taxon>Eukaryota</taxon>
        <taxon>Fungi</taxon>
        <taxon>Dikarya</taxon>
        <taxon>Ascomycota</taxon>
        <taxon>Pezizomycotina</taxon>
        <taxon>Sordariomycetes</taxon>
        <taxon>Sordariomycetidae</taxon>
        <taxon>Cephalothecales</taxon>
        <taxon>Cephalothecaceae</taxon>
        <taxon>Phialemonium</taxon>
    </lineage>
</organism>
<feature type="compositionally biased region" description="Pro residues" evidence="1">
    <location>
        <begin position="283"/>
        <end position="299"/>
    </location>
</feature>
<evidence type="ECO:0000313" key="3">
    <source>
        <dbReference type="Proteomes" id="UP001586593"/>
    </source>
</evidence>
<protein>
    <recommendedName>
        <fullName evidence="4">LIM-domain binding protein</fullName>
    </recommendedName>
</protein>
<dbReference type="EMBL" id="JAZHXJ010000072">
    <property type="protein sequence ID" value="KAL1876856.1"/>
    <property type="molecule type" value="Genomic_DNA"/>
</dbReference>
<dbReference type="Pfam" id="PF01803">
    <property type="entry name" value="LIM_bind"/>
    <property type="match status" value="1"/>
</dbReference>
<evidence type="ECO:0008006" key="4">
    <source>
        <dbReference type="Google" id="ProtNLM"/>
    </source>
</evidence>
<sequence length="725" mass="78284">MMATSFSPHPGGMPQHPGAPPGHPMAPGMAHNPSQPGAQPGGMPHQLVGHMGVSGPAGPMNPAALMGGMQPGAGGPNAHTMQQLNSAQAQLFQNPHLNPMAFANNPNFQQQMQQQRLQQLQHQQQQQQQQQRQFLAQQAYNNIGAGGMPMGLPMQQMSAAHMAAMRRSLAPPGQHNNAHTHPALLHQLALQQSAGNQLGQPGAHPNQGPMNGPHLQGIQQAQLAAALQAQQAAQAQAQQAQGQPSQPHQPPGQPQQQLPQGPGQGGPGANLGPQNQGQGHGPTPQPNPQQQPQVPPQGPHPHSIQQAQLAAQAAHQNAVAVSLMQQKHREELKGHCLLKLLQFGEHLSGFLGSKGRDDLSYWDEFVQRFFSPRAIFRYGIHVIDGDEQSERQFDITYPALARYFHTHFDSGVKNIQLIMEKGTRDRPLPNDYHFIENTKTSLVYWFENGSHLVATGTLRAQFDSEQKFELFEFLTTSREEYISRRLVIQAAKPAHDWVKEWKNLNSTDGKQSPEMSKKGKARQMKSPQNPPPDLDLPQSAINEKVGITKAVHQFLEMVEIMGQMNPLFGYFHANPGLPPYAVLEQYVNQLNASGQGMVNGQPMGQAGPRTPGFGQFPMGASPAPVHQMLPGSPHVGSPAQAHMQAPGMQLQASQQGTSSSGPSANTSPSQSNKRRRPSTVKNEEDGVPGSGAVASAASTPQVNGVQPKTKPPTPRMPKRVKGNPA</sequence>
<feature type="region of interest" description="Disordered" evidence="1">
    <location>
        <begin position="598"/>
        <end position="725"/>
    </location>
</feature>
<feature type="region of interest" description="Disordered" evidence="1">
    <location>
        <begin position="1"/>
        <end position="58"/>
    </location>
</feature>
<feature type="compositionally biased region" description="Polar residues" evidence="1">
    <location>
        <begin position="503"/>
        <end position="514"/>
    </location>
</feature>
<keyword evidence="3" id="KW-1185">Reference proteome</keyword>
<feature type="region of interest" description="Disordered" evidence="1">
    <location>
        <begin position="110"/>
        <end position="129"/>
    </location>
</feature>
<proteinExistence type="predicted"/>
<accession>A0ABR3XLJ2</accession>
<gene>
    <name evidence="2" type="ORF">VTK73DRAFT_9086</name>
</gene>
<comment type="caution">
    <text evidence="2">The sequence shown here is derived from an EMBL/GenBank/DDBJ whole genome shotgun (WGS) entry which is preliminary data.</text>
</comment>
<feature type="compositionally biased region" description="Low complexity" evidence="1">
    <location>
        <begin position="656"/>
        <end position="671"/>
    </location>
</feature>
<evidence type="ECO:0000313" key="2">
    <source>
        <dbReference type="EMBL" id="KAL1876856.1"/>
    </source>
</evidence>
<dbReference type="Proteomes" id="UP001586593">
    <property type="component" value="Unassembled WGS sequence"/>
</dbReference>
<feature type="region of interest" description="Disordered" evidence="1">
    <location>
        <begin position="195"/>
        <end position="311"/>
    </location>
</feature>